<dbReference type="SMART" id="SM00724">
    <property type="entry name" value="TLC"/>
    <property type="match status" value="1"/>
</dbReference>
<name>A0A0B1PAT8_UNCNE</name>
<protein>
    <submittedName>
        <fullName evidence="10">Putative tlc domain-containing protein</fullName>
    </submittedName>
</protein>
<dbReference type="Proteomes" id="UP000030854">
    <property type="component" value="Unassembled WGS sequence"/>
</dbReference>
<feature type="domain" description="TLC" evidence="9">
    <location>
        <begin position="163"/>
        <end position="400"/>
    </location>
</feature>
<evidence type="ECO:0000259" key="9">
    <source>
        <dbReference type="PROSITE" id="PS50922"/>
    </source>
</evidence>
<organism evidence="10 11">
    <name type="scientific">Uncinula necator</name>
    <name type="common">Grape powdery mildew</name>
    <dbReference type="NCBI Taxonomy" id="52586"/>
    <lineage>
        <taxon>Eukaryota</taxon>
        <taxon>Fungi</taxon>
        <taxon>Dikarya</taxon>
        <taxon>Ascomycota</taxon>
        <taxon>Pezizomycotina</taxon>
        <taxon>Leotiomycetes</taxon>
        <taxon>Erysiphales</taxon>
        <taxon>Erysiphaceae</taxon>
        <taxon>Erysiphe</taxon>
    </lineage>
</organism>
<sequence>MGAPSPIGPLPQESLENITSNLESIQCEKCEIKTEGIIHSLQPAKFQECGAAFENQKYVTQEKGPMEIVCGWIVEHQIGLPINLLALLFLTHICFPRARCHTRKFFQLSYYNPESAQYGVGFNDAWMVLYWMVVFTGLRAAVINYGMMELAKKGGIKVKRDQTRFAEQAWLLVYYLVFWSLGMYIMINSEYWLNFQNLWSKWPMREMGGLRKWYILVQYAFWLQQIMVINVEKRRKDHWQMFTHHIVTTTLIFTSYVYHHTRVANMILCVMDIVDIILPIAKCLKYLGYSTLCDFIFGLFMLIWFVTRHILYMTILWSVYIDSPKNIPYGCYYGNASNLTGPFPLPDRFYHMLRPFYDPDGPICHSKTITLGFLATLFFLQVIILLWFWMIVQVALRVLRGGQADDSRSDNEEDMDEKMTQEPNDTEICLRQEANVESINLKGKIFSVGRSRYIGKGSSHATGVSLPGHKDPKDLLGRIGCDKGM</sequence>
<evidence type="ECO:0000256" key="5">
    <source>
        <dbReference type="ARBA" id="ARBA00023136"/>
    </source>
</evidence>
<evidence type="ECO:0000256" key="4">
    <source>
        <dbReference type="ARBA" id="ARBA00022989"/>
    </source>
</evidence>
<dbReference type="GO" id="GO:0046513">
    <property type="term" value="P:ceramide biosynthetic process"/>
    <property type="evidence" value="ECO:0007669"/>
    <property type="project" value="InterPro"/>
</dbReference>
<keyword evidence="3 6" id="KW-0812">Transmembrane</keyword>
<dbReference type="EMBL" id="JNVN01000261">
    <property type="protein sequence ID" value="KHJ35777.1"/>
    <property type="molecule type" value="Genomic_DNA"/>
</dbReference>
<dbReference type="STRING" id="52586.A0A0B1PAT8"/>
<dbReference type="PANTHER" id="PTHR12560">
    <property type="entry name" value="LONGEVITY ASSURANCE FACTOR 1 LAG1"/>
    <property type="match status" value="1"/>
</dbReference>
<dbReference type="InterPro" id="IPR006634">
    <property type="entry name" value="TLC-dom"/>
</dbReference>
<feature type="transmembrane region" description="Helical" evidence="8">
    <location>
        <begin position="296"/>
        <end position="320"/>
    </location>
</feature>
<feature type="region of interest" description="Disordered" evidence="7">
    <location>
        <begin position="404"/>
        <end position="424"/>
    </location>
</feature>
<evidence type="ECO:0000313" key="10">
    <source>
        <dbReference type="EMBL" id="KHJ35777.1"/>
    </source>
</evidence>
<evidence type="ECO:0000256" key="7">
    <source>
        <dbReference type="SAM" id="MobiDB-lite"/>
    </source>
</evidence>
<dbReference type="Pfam" id="PF03798">
    <property type="entry name" value="TRAM_LAG1_CLN8"/>
    <property type="match status" value="1"/>
</dbReference>
<dbReference type="GO" id="GO:0016020">
    <property type="term" value="C:membrane"/>
    <property type="evidence" value="ECO:0007669"/>
    <property type="project" value="UniProtKB-SubCell"/>
</dbReference>
<keyword evidence="5 6" id="KW-0472">Membrane</keyword>
<keyword evidence="4 8" id="KW-1133">Transmembrane helix</keyword>
<evidence type="ECO:0000313" key="11">
    <source>
        <dbReference type="Proteomes" id="UP000030854"/>
    </source>
</evidence>
<evidence type="ECO:0000256" key="2">
    <source>
        <dbReference type="ARBA" id="ARBA00009808"/>
    </source>
</evidence>
<evidence type="ECO:0000256" key="3">
    <source>
        <dbReference type="ARBA" id="ARBA00022692"/>
    </source>
</evidence>
<feature type="transmembrane region" description="Helical" evidence="8">
    <location>
        <begin position="369"/>
        <end position="392"/>
    </location>
</feature>
<dbReference type="OrthoDB" id="537032at2759"/>
<evidence type="ECO:0000256" key="6">
    <source>
        <dbReference type="PROSITE-ProRule" id="PRU00205"/>
    </source>
</evidence>
<comment type="similarity">
    <text evidence="2">Belongs to the sphingosine N-acyltransferase family.</text>
</comment>
<dbReference type="HOGENOM" id="CLU_028277_2_2_1"/>
<comment type="caution">
    <text evidence="10">The sequence shown here is derived from an EMBL/GenBank/DDBJ whole genome shotgun (WGS) entry which is preliminary data.</text>
</comment>
<evidence type="ECO:0000256" key="1">
    <source>
        <dbReference type="ARBA" id="ARBA00004141"/>
    </source>
</evidence>
<dbReference type="AlphaFoldDB" id="A0A0B1PAT8"/>
<dbReference type="OMA" id="KWYILVQ"/>
<gene>
    <name evidence="10" type="ORF">EV44_g2159</name>
</gene>
<feature type="transmembrane region" description="Helical" evidence="8">
    <location>
        <begin position="128"/>
        <end position="148"/>
    </location>
</feature>
<feature type="transmembrane region" description="Helical" evidence="8">
    <location>
        <begin position="213"/>
        <end position="229"/>
    </location>
</feature>
<keyword evidence="11" id="KW-1185">Reference proteome</keyword>
<evidence type="ECO:0000256" key="8">
    <source>
        <dbReference type="SAM" id="Phobius"/>
    </source>
</evidence>
<dbReference type="GO" id="GO:0050291">
    <property type="term" value="F:sphingosine N-acyltransferase activity"/>
    <property type="evidence" value="ECO:0007669"/>
    <property type="project" value="InterPro"/>
</dbReference>
<proteinExistence type="inferred from homology"/>
<dbReference type="InterPro" id="IPR016439">
    <property type="entry name" value="Lag1/Lac1-like"/>
</dbReference>
<dbReference type="PANTHER" id="PTHR12560:SF0">
    <property type="entry name" value="LD18904P"/>
    <property type="match status" value="1"/>
</dbReference>
<comment type="subcellular location">
    <subcellularLocation>
        <location evidence="1">Membrane</location>
        <topology evidence="1">Multi-pass membrane protein</topology>
    </subcellularLocation>
</comment>
<feature type="transmembrane region" description="Helical" evidence="8">
    <location>
        <begin position="169"/>
        <end position="193"/>
    </location>
</feature>
<dbReference type="PROSITE" id="PS50922">
    <property type="entry name" value="TLC"/>
    <property type="match status" value="1"/>
</dbReference>
<accession>A0A0B1PAT8</accession>
<reference evidence="10 11" key="1">
    <citation type="journal article" date="2014" name="BMC Genomics">
        <title>Adaptive genomic structural variation in the grape powdery mildew pathogen, Erysiphe necator.</title>
        <authorList>
            <person name="Jones L."/>
            <person name="Riaz S."/>
            <person name="Morales-Cruz A."/>
            <person name="Amrine K.C."/>
            <person name="McGuire B."/>
            <person name="Gubler W.D."/>
            <person name="Walker M.A."/>
            <person name="Cantu D."/>
        </authorList>
    </citation>
    <scope>NUCLEOTIDE SEQUENCE [LARGE SCALE GENOMIC DNA]</scope>
    <source>
        <strain evidence="11">c</strain>
    </source>
</reference>